<sequence>MTWLLLSLFGFILIVLSIFYFVYEAKSYRNKALGTLSLIFDLLFSFGSGIILFGFLLIIIGLIKATGS</sequence>
<protein>
    <submittedName>
        <fullName evidence="2">Uncharacterized protein</fullName>
    </submittedName>
</protein>
<proteinExistence type="predicted"/>
<comment type="caution">
    <text evidence="2">The sequence shown here is derived from an EMBL/GenBank/DDBJ whole genome shotgun (WGS) entry which is preliminary data.</text>
</comment>
<name>A0AAW6SWR8_9BACI</name>
<evidence type="ECO:0000256" key="1">
    <source>
        <dbReference type="SAM" id="Phobius"/>
    </source>
</evidence>
<feature type="transmembrane region" description="Helical" evidence="1">
    <location>
        <begin position="35"/>
        <end position="63"/>
    </location>
</feature>
<organism evidence="2 3">
    <name type="scientific">Heyndrickxia oleronia</name>
    <dbReference type="NCBI Taxonomy" id="38875"/>
    <lineage>
        <taxon>Bacteria</taxon>
        <taxon>Bacillati</taxon>
        <taxon>Bacillota</taxon>
        <taxon>Bacilli</taxon>
        <taxon>Bacillales</taxon>
        <taxon>Bacillaceae</taxon>
        <taxon>Heyndrickxia</taxon>
    </lineage>
</organism>
<evidence type="ECO:0000313" key="2">
    <source>
        <dbReference type="EMBL" id="MDH5162553.1"/>
    </source>
</evidence>
<gene>
    <name evidence="2" type="ORF">P5X88_16595</name>
</gene>
<keyword evidence="1" id="KW-1133">Transmembrane helix</keyword>
<feature type="transmembrane region" description="Helical" evidence="1">
    <location>
        <begin position="6"/>
        <end position="23"/>
    </location>
</feature>
<keyword evidence="1" id="KW-0812">Transmembrane</keyword>
<dbReference type="RefSeq" id="WP_280617451.1">
    <property type="nucleotide sequence ID" value="NZ_JAROYP010000010.1"/>
</dbReference>
<dbReference type="EMBL" id="JAROYP010000010">
    <property type="protein sequence ID" value="MDH5162553.1"/>
    <property type="molecule type" value="Genomic_DNA"/>
</dbReference>
<dbReference type="AlphaFoldDB" id="A0AAW6SWR8"/>
<accession>A0AAW6SWR8</accession>
<dbReference type="Proteomes" id="UP001159179">
    <property type="component" value="Unassembled WGS sequence"/>
</dbReference>
<evidence type="ECO:0000313" key="3">
    <source>
        <dbReference type="Proteomes" id="UP001159179"/>
    </source>
</evidence>
<reference evidence="2" key="1">
    <citation type="submission" date="2023-03" db="EMBL/GenBank/DDBJ databases">
        <title>Bacterial isolates from washroom surfaces on a university campus.</title>
        <authorList>
            <person name="Holman D.B."/>
            <person name="Gzyl K.E."/>
            <person name="Taheri A.E."/>
        </authorList>
    </citation>
    <scope>NUCLEOTIDE SEQUENCE</scope>
    <source>
        <strain evidence="2">RD03</strain>
    </source>
</reference>
<keyword evidence="1" id="KW-0472">Membrane</keyword>